<dbReference type="InterPro" id="IPR003423">
    <property type="entry name" value="OMP_efflux"/>
</dbReference>
<keyword evidence="7" id="KW-0998">Cell outer membrane</keyword>
<evidence type="ECO:0000256" key="5">
    <source>
        <dbReference type="ARBA" id="ARBA00022692"/>
    </source>
</evidence>
<organism evidence="9 10">
    <name type="scientific">candidate division WOR-1 bacterium RIFCSPLOWO2_02_FULL_46_20</name>
    <dbReference type="NCBI Taxonomy" id="1802567"/>
    <lineage>
        <taxon>Bacteria</taxon>
        <taxon>Bacillati</taxon>
        <taxon>Saganbacteria</taxon>
    </lineage>
</organism>
<name>A0A1F4R8U6_UNCSA</name>
<dbReference type="SUPFAM" id="SSF56954">
    <property type="entry name" value="Outer membrane efflux proteins (OEP)"/>
    <property type="match status" value="1"/>
</dbReference>
<keyword evidence="6" id="KW-0472">Membrane</keyword>
<accession>A0A1F4R8U6</accession>
<dbReference type="GO" id="GO:0015562">
    <property type="term" value="F:efflux transmembrane transporter activity"/>
    <property type="evidence" value="ECO:0007669"/>
    <property type="project" value="InterPro"/>
</dbReference>
<dbReference type="GO" id="GO:1990281">
    <property type="term" value="C:efflux pump complex"/>
    <property type="evidence" value="ECO:0007669"/>
    <property type="project" value="TreeGrafter"/>
</dbReference>
<dbReference type="GO" id="GO:0009279">
    <property type="term" value="C:cell outer membrane"/>
    <property type="evidence" value="ECO:0007669"/>
    <property type="project" value="UniProtKB-SubCell"/>
</dbReference>
<dbReference type="EMBL" id="METP01000048">
    <property type="protein sequence ID" value="OGC04601.1"/>
    <property type="molecule type" value="Genomic_DNA"/>
</dbReference>
<dbReference type="PANTHER" id="PTHR30026:SF20">
    <property type="entry name" value="OUTER MEMBRANE PROTEIN TOLC"/>
    <property type="match status" value="1"/>
</dbReference>
<evidence type="ECO:0000256" key="4">
    <source>
        <dbReference type="ARBA" id="ARBA00022452"/>
    </source>
</evidence>
<gene>
    <name evidence="9" type="ORF">A3H38_02925</name>
</gene>
<keyword evidence="4" id="KW-1134">Transmembrane beta strand</keyword>
<dbReference type="Pfam" id="PF02321">
    <property type="entry name" value="OEP"/>
    <property type="match status" value="2"/>
</dbReference>
<evidence type="ECO:0000256" key="7">
    <source>
        <dbReference type="ARBA" id="ARBA00023237"/>
    </source>
</evidence>
<evidence type="ECO:0000313" key="10">
    <source>
        <dbReference type="Proteomes" id="UP000176938"/>
    </source>
</evidence>
<keyword evidence="8" id="KW-0732">Signal</keyword>
<protein>
    <recommendedName>
        <fullName evidence="11">Transporter</fullName>
    </recommendedName>
</protein>
<reference evidence="9 10" key="1">
    <citation type="journal article" date="2016" name="Nat. Commun.">
        <title>Thousands of microbial genomes shed light on interconnected biogeochemical processes in an aquifer system.</title>
        <authorList>
            <person name="Anantharaman K."/>
            <person name="Brown C.T."/>
            <person name="Hug L.A."/>
            <person name="Sharon I."/>
            <person name="Castelle C.J."/>
            <person name="Probst A.J."/>
            <person name="Thomas B.C."/>
            <person name="Singh A."/>
            <person name="Wilkins M.J."/>
            <person name="Karaoz U."/>
            <person name="Brodie E.L."/>
            <person name="Williams K.H."/>
            <person name="Hubbard S.S."/>
            <person name="Banfield J.F."/>
        </authorList>
    </citation>
    <scope>NUCLEOTIDE SEQUENCE [LARGE SCALE GENOMIC DNA]</scope>
</reference>
<evidence type="ECO:0000256" key="2">
    <source>
        <dbReference type="ARBA" id="ARBA00007613"/>
    </source>
</evidence>
<evidence type="ECO:0000256" key="8">
    <source>
        <dbReference type="SAM" id="SignalP"/>
    </source>
</evidence>
<keyword evidence="3" id="KW-0813">Transport</keyword>
<comment type="similarity">
    <text evidence="2">Belongs to the outer membrane factor (OMF) (TC 1.B.17) family.</text>
</comment>
<dbReference type="Gene3D" id="1.20.1600.10">
    <property type="entry name" value="Outer membrane efflux proteins (OEP)"/>
    <property type="match status" value="1"/>
</dbReference>
<comment type="subcellular location">
    <subcellularLocation>
        <location evidence="1">Cell outer membrane</location>
    </subcellularLocation>
</comment>
<dbReference type="Proteomes" id="UP000176938">
    <property type="component" value="Unassembled WGS sequence"/>
</dbReference>
<dbReference type="AlphaFoldDB" id="A0A1F4R8U6"/>
<evidence type="ECO:0000256" key="3">
    <source>
        <dbReference type="ARBA" id="ARBA00022448"/>
    </source>
</evidence>
<dbReference type="InterPro" id="IPR051906">
    <property type="entry name" value="TolC-like"/>
</dbReference>
<keyword evidence="5" id="KW-0812">Transmembrane</keyword>
<dbReference type="PANTHER" id="PTHR30026">
    <property type="entry name" value="OUTER MEMBRANE PROTEIN TOLC"/>
    <property type="match status" value="1"/>
</dbReference>
<evidence type="ECO:0000256" key="6">
    <source>
        <dbReference type="ARBA" id="ARBA00023136"/>
    </source>
</evidence>
<feature type="chain" id="PRO_5009514136" description="Transporter" evidence="8">
    <location>
        <begin position="21"/>
        <end position="441"/>
    </location>
</feature>
<evidence type="ECO:0000256" key="1">
    <source>
        <dbReference type="ARBA" id="ARBA00004442"/>
    </source>
</evidence>
<feature type="signal peptide" evidence="8">
    <location>
        <begin position="1"/>
        <end position="20"/>
    </location>
</feature>
<evidence type="ECO:0008006" key="11">
    <source>
        <dbReference type="Google" id="ProtNLM"/>
    </source>
</evidence>
<sequence length="441" mass="47821">MKRLCAGLLIVLSVVSSSHAETLTLEQNVNVALQKNPSVLASQKRVNAANARLGQALGAFLPNIQLSGNYGQSYAQPSTVQFTTQTTLGAVTQTLTFGTDATQTTKGWQASLNQPLFVAALFPGYKIAINSLNLAKEDLRKTQLETAFNTTQAYFQVLAAEHLVALAKESKQMAESHLAQVRTMYAAGAAAQTDLLRSDVQVANAEVTLTRATNQLGLVRDSFNNVLGRDLEEEVNLTEEGFGKTIDDIPGYKQLLQLAEANRPDWRQFILTKEISEENLRVAQAARLPTLMLSGKSGNQIVEYPSYSSDVNSWSVTGAASWTLFDGLGIQNRIREAAANLEEQRASEAEVKNGIALEVRNACLNLQSLTEALGSTKKAVEASQENYAVATRRYNSGVGTNSEVLDAQVTLTQARINDLQARFDLEIARAKINKVVGKGVL</sequence>
<dbReference type="GO" id="GO:0015288">
    <property type="term" value="F:porin activity"/>
    <property type="evidence" value="ECO:0007669"/>
    <property type="project" value="TreeGrafter"/>
</dbReference>
<proteinExistence type="inferred from homology"/>
<evidence type="ECO:0000313" key="9">
    <source>
        <dbReference type="EMBL" id="OGC04601.1"/>
    </source>
</evidence>
<comment type="caution">
    <text evidence="9">The sequence shown here is derived from an EMBL/GenBank/DDBJ whole genome shotgun (WGS) entry which is preliminary data.</text>
</comment>